<reference evidence="3" key="1">
    <citation type="journal article" date="2019" name="Int. J. Syst. Evol. Microbiol.">
        <title>The Global Catalogue of Microorganisms (GCM) 10K type strain sequencing project: providing services to taxonomists for standard genome sequencing and annotation.</title>
        <authorList>
            <consortium name="The Broad Institute Genomics Platform"/>
            <consortium name="The Broad Institute Genome Sequencing Center for Infectious Disease"/>
            <person name="Wu L."/>
            <person name="Ma J."/>
        </authorList>
    </citation>
    <scope>NUCLEOTIDE SEQUENCE [LARGE SCALE GENOMIC DNA]</scope>
    <source>
        <strain evidence="3">KCTC 52487</strain>
    </source>
</reference>
<evidence type="ECO:0000313" key="2">
    <source>
        <dbReference type="EMBL" id="MFC2926507.1"/>
    </source>
</evidence>
<keyword evidence="1" id="KW-0472">Membrane</keyword>
<feature type="transmembrane region" description="Helical" evidence="1">
    <location>
        <begin position="50"/>
        <end position="71"/>
    </location>
</feature>
<evidence type="ECO:0000256" key="1">
    <source>
        <dbReference type="SAM" id="Phobius"/>
    </source>
</evidence>
<feature type="transmembrane region" description="Helical" evidence="1">
    <location>
        <begin position="6"/>
        <end position="29"/>
    </location>
</feature>
<keyword evidence="1" id="KW-0812">Transmembrane</keyword>
<feature type="transmembrane region" description="Helical" evidence="1">
    <location>
        <begin position="113"/>
        <end position="132"/>
    </location>
</feature>
<organism evidence="2 3">
    <name type="scientific">Hyphobacterium vulgare</name>
    <dbReference type="NCBI Taxonomy" id="1736751"/>
    <lineage>
        <taxon>Bacteria</taxon>
        <taxon>Pseudomonadati</taxon>
        <taxon>Pseudomonadota</taxon>
        <taxon>Alphaproteobacteria</taxon>
        <taxon>Maricaulales</taxon>
        <taxon>Maricaulaceae</taxon>
        <taxon>Hyphobacterium</taxon>
    </lineage>
</organism>
<dbReference type="EMBL" id="JBHRSV010000019">
    <property type="protein sequence ID" value="MFC2926507.1"/>
    <property type="molecule type" value="Genomic_DNA"/>
</dbReference>
<protein>
    <recommendedName>
        <fullName evidence="4">DUF4345 domain-containing protein</fullName>
    </recommendedName>
</protein>
<name>A0ABV6ZYJ5_9PROT</name>
<proteinExistence type="predicted"/>
<dbReference type="Proteomes" id="UP001595379">
    <property type="component" value="Unassembled WGS sequence"/>
</dbReference>
<keyword evidence="1" id="KW-1133">Transmembrane helix</keyword>
<evidence type="ECO:0000313" key="3">
    <source>
        <dbReference type="Proteomes" id="UP001595379"/>
    </source>
</evidence>
<accession>A0ABV6ZYJ5</accession>
<keyword evidence="3" id="KW-1185">Reference proteome</keyword>
<dbReference type="RefSeq" id="WP_343164297.1">
    <property type="nucleotide sequence ID" value="NZ_JBHRSV010000019.1"/>
</dbReference>
<evidence type="ECO:0008006" key="4">
    <source>
        <dbReference type="Google" id="ProtNLM"/>
    </source>
</evidence>
<sequence>MDTPILLTGVAAGIGALMGGASLLVPRWGASVVRLMPDPRWPGGWAEFRALYGGGFLMAHGSVLLTLAMMAQAGRNSVVAAGFAVGALWLGMAIGRAVSMLADGKAYQTRTSYNLFSTGFEIAMGLALWAPWLRHIGG</sequence>
<gene>
    <name evidence="2" type="ORF">ACFOOR_10360</name>
</gene>
<feature type="transmembrane region" description="Helical" evidence="1">
    <location>
        <begin position="77"/>
        <end position="101"/>
    </location>
</feature>
<comment type="caution">
    <text evidence="2">The sequence shown here is derived from an EMBL/GenBank/DDBJ whole genome shotgun (WGS) entry which is preliminary data.</text>
</comment>